<organism evidence="2 3">
    <name type="scientific">Methanobacterium congolense</name>
    <dbReference type="NCBI Taxonomy" id="118062"/>
    <lineage>
        <taxon>Archaea</taxon>
        <taxon>Methanobacteriati</taxon>
        <taxon>Methanobacteriota</taxon>
        <taxon>Methanomada group</taxon>
        <taxon>Methanobacteria</taxon>
        <taxon>Methanobacteriales</taxon>
        <taxon>Methanobacteriaceae</taxon>
        <taxon>Methanobacterium</taxon>
    </lineage>
</organism>
<dbReference type="PANTHER" id="PTHR43777:SF1">
    <property type="entry name" value="MOLYBDENUM COFACTOR CYTIDYLYLTRANSFERASE"/>
    <property type="match status" value="1"/>
</dbReference>
<sequence length="220" mass="24409">MVSAIVTAAGKNRRMIADQKSKGIEVKHKLLLDIHGKPVIIRTLENVLNSGVEEVVVVLGHFSSKIIGVIEDFNDERVKVVENPDVNVELSETVLYGANNLQPGLCLCVAADQPTITTETFKTLIKMASEYSEPENILSIMARHETGFLDSAKGLGMPFVCHTHLLKSYLPGREDNLNPILQDMIGEGVVFYGVPARNELELVNINRWDDYLLVLENIDK</sequence>
<dbReference type="GO" id="GO:0016779">
    <property type="term" value="F:nucleotidyltransferase activity"/>
    <property type="evidence" value="ECO:0007669"/>
    <property type="project" value="UniProtKB-ARBA"/>
</dbReference>
<proteinExistence type="predicted"/>
<dbReference type="Gene3D" id="3.90.550.10">
    <property type="entry name" value="Spore Coat Polysaccharide Biosynthesis Protein SpsA, Chain A"/>
    <property type="match status" value="1"/>
</dbReference>
<dbReference type="PATRIC" id="fig|129848.4.peg.397"/>
<dbReference type="EMBL" id="LT607756">
    <property type="protein sequence ID" value="SCG84974.1"/>
    <property type="molecule type" value="Genomic_DNA"/>
</dbReference>
<keyword evidence="3" id="KW-1185">Reference proteome</keyword>
<dbReference type="AlphaFoldDB" id="A0A1D3KZZ9"/>
<accession>A0A1D3KZZ9</accession>
<protein>
    <submittedName>
        <fullName evidence="2">4-diphosphocytidyl-2C-methyl-D-erythritol synthase</fullName>
    </submittedName>
</protein>
<evidence type="ECO:0000313" key="2">
    <source>
        <dbReference type="EMBL" id="SCG84974.1"/>
    </source>
</evidence>
<dbReference type="InterPro" id="IPR029044">
    <property type="entry name" value="Nucleotide-diphossugar_trans"/>
</dbReference>
<dbReference type="OrthoDB" id="28434at2157"/>
<reference evidence="2 3" key="1">
    <citation type="submission" date="2016-08" db="EMBL/GenBank/DDBJ databases">
        <authorList>
            <person name="Seilhamer J.J."/>
        </authorList>
    </citation>
    <scope>NUCLEOTIDE SEQUENCE [LARGE SCALE GENOMIC DNA]</scope>
    <source>
        <strain evidence="2">Buetzberg</strain>
    </source>
</reference>
<dbReference type="Pfam" id="PF12804">
    <property type="entry name" value="NTP_transf_3"/>
    <property type="match status" value="1"/>
</dbReference>
<dbReference type="SUPFAM" id="SSF53448">
    <property type="entry name" value="Nucleotide-diphospho-sugar transferases"/>
    <property type="match status" value="1"/>
</dbReference>
<dbReference type="KEGG" id="mcub:MCBB_0394"/>
<feature type="domain" description="MobA-like NTP transferase" evidence="1">
    <location>
        <begin position="4"/>
        <end position="137"/>
    </location>
</feature>
<name>A0A1D3KZZ9_9EURY</name>
<dbReference type="GeneID" id="30411254"/>
<dbReference type="Proteomes" id="UP000094707">
    <property type="component" value="Chromosome I"/>
</dbReference>
<dbReference type="RefSeq" id="WP_071906071.1">
    <property type="nucleotide sequence ID" value="NZ_LT607756.1"/>
</dbReference>
<evidence type="ECO:0000259" key="1">
    <source>
        <dbReference type="Pfam" id="PF12804"/>
    </source>
</evidence>
<dbReference type="PANTHER" id="PTHR43777">
    <property type="entry name" value="MOLYBDENUM COFACTOR CYTIDYLYLTRANSFERASE"/>
    <property type="match status" value="1"/>
</dbReference>
<gene>
    <name evidence="2" type="ORF">MCBB_0394</name>
</gene>
<dbReference type="STRING" id="118062.MCBB_0394"/>
<evidence type="ECO:0000313" key="3">
    <source>
        <dbReference type="Proteomes" id="UP000094707"/>
    </source>
</evidence>
<dbReference type="InterPro" id="IPR025877">
    <property type="entry name" value="MobA-like_NTP_Trfase"/>
</dbReference>